<dbReference type="EMBL" id="CM001377">
    <property type="protein sequence ID" value="EHM09289.1"/>
    <property type="molecule type" value="Genomic_DNA"/>
</dbReference>
<dbReference type="FunFam" id="3.90.1170.20:FF:000001">
    <property type="entry name" value="Nicotinate-nucleotide diphosphorylase (Carboxylating)"/>
    <property type="match status" value="1"/>
</dbReference>
<keyword evidence="7 12" id="KW-0328">Glycosyltransferase</keyword>
<dbReference type="InterPro" id="IPR037128">
    <property type="entry name" value="Quinolinate_PRibosylTase_N_sf"/>
</dbReference>
<dbReference type="HOGENOM" id="CLU_039622_0_1_0"/>
<evidence type="ECO:0000256" key="7">
    <source>
        <dbReference type="ARBA" id="ARBA00022676"/>
    </source>
</evidence>
<dbReference type="PANTHER" id="PTHR32179">
    <property type="entry name" value="NICOTINATE-NUCLEOTIDE PYROPHOSPHORYLASE [CARBOXYLATING]"/>
    <property type="match status" value="1"/>
</dbReference>
<dbReference type="InterPro" id="IPR004393">
    <property type="entry name" value="NadC"/>
</dbReference>
<comment type="similarity">
    <text evidence="3 12">Belongs to the NadC/ModD family.</text>
</comment>
<comment type="pathway">
    <text evidence="2">Cofactor biosynthesis; NAD(+) biosynthesis; nicotinate D-ribonucleotide from quinolinate: step 1/1.</text>
</comment>
<evidence type="ECO:0000259" key="14">
    <source>
        <dbReference type="Pfam" id="PF02749"/>
    </source>
</evidence>
<evidence type="ECO:0000313" key="16">
    <source>
        <dbReference type="Proteomes" id="UP000005730"/>
    </source>
</evidence>
<dbReference type="FunFam" id="3.20.20.70:FF:000030">
    <property type="entry name" value="Nicotinate-nucleotide pyrophosphorylase, carboxylating"/>
    <property type="match status" value="1"/>
</dbReference>
<reference evidence="15 16" key="1">
    <citation type="submission" date="2011-10" db="EMBL/GenBank/DDBJ databases">
        <title>The Noncontiguous Finished genome of Thermanaerovibrio velox DSM 12556.</title>
        <authorList>
            <consortium name="US DOE Joint Genome Institute (JGI-PGF)"/>
            <person name="Lucas S."/>
            <person name="Copeland A."/>
            <person name="Lapidus A."/>
            <person name="Glavina del Rio T."/>
            <person name="Dalin E."/>
            <person name="Tice H."/>
            <person name="Bruce D."/>
            <person name="Goodwin L."/>
            <person name="Pitluck S."/>
            <person name="Peters L."/>
            <person name="Mikhailova N."/>
            <person name="Teshima H."/>
            <person name="Kyrpides N."/>
            <person name="Mavromatis K."/>
            <person name="Ivanova N."/>
            <person name="Markowitz V."/>
            <person name="Cheng J.-F."/>
            <person name="Hugenholtz P."/>
            <person name="Woyke T."/>
            <person name="Wu D."/>
            <person name="Spring S."/>
            <person name="Brambilla E.-M."/>
            <person name="Klenk H.-P."/>
            <person name="Eisen J.A."/>
        </authorList>
    </citation>
    <scope>NUCLEOTIDE SEQUENCE [LARGE SCALE GENOMIC DNA]</scope>
    <source>
        <strain evidence="15 16">DSM 12556</strain>
    </source>
</reference>
<dbReference type="InterPro" id="IPR013785">
    <property type="entry name" value="Aldolase_TIM"/>
</dbReference>
<dbReference type="AlphaFoldDB" id="H0UN10"/>
<evidence type="ECO:0000256" key="11">
    <source>
        <dbReference type="ARBA" id="ARBA00069173"/>
    </source>
</evidence>
<gene>
    <name evidence="15" type="ORF">TheveDRAFT_0101</name>
</gene>
<dbReference type="eggNOG" id="COG0157">
    <property type="taxonomic scope" value="Bacteria"/>
</dbReference>
<protein>
    <recommendedName>
        <fullName evidence="11">Probable nicotinate-nucleotide pyrophosphorylase [carboxylating]</fullName>
        <ecNumber evidence="5">2.4.2.19</ecNumber>
    </recommendedName>
    <alternativeName>
        <fullName evidence="9">Quinolinate phosphoribosyltransferase [decarboxylating]</fullName>
    </alternativeName>
</protein>
<evidence type="ECO:0000256" key="5">
    <source>
        <dbReference type="ARBA" id="ARBA00011944"/>
    </source>
</evidence>
<dbReference type="UniPathway" id="UPA00253">
    <property type="reaction ID" value="UER00331"/>
</dbReference>
<evidence type="ECO:0000256" key="1">
    <source>
        <dbReference type="ARBA" id="ARBA00003237"/>
    </source>
</evidence>
<dbReference type="SUPFAM" id="SSF51690">
    <property type="entry name" value="Nicotinate/Quinolinate PRTase C-terminal domain-like"/>
    <property type="match status" value="1"/>
</dbReference>
<evidence type="ECO:0000256" key="8">
    <source>
        <dbReference type="ARBA" id="ARBA00022679"/>
    </source>
</evidence>
<feature type="domain" description="Quinolinate phosphoribosyl transferase N-terminal" evidence="14">
    <location>
        <begin position="37"/>
        <end position="122"/>
    </location>
</feature>
<dbReference type="InterPro" id="IPR002638">
    <property type="entry name" value="Quinolinate_PRibosylTrfase_C"/>
</dbReference>
<evidence type="ECO:0000313" key="15">
    <source>
        <dbReference type="EMBL" id="EHM09289.1"/>
    </source>
</evidence>
<feature type="domain" description="Quinolinate phosphoribosyl transferase C-terminal" evidence="13">
    <location>
        <begin position="124"/>
        <end position="288"/>
    </location>
</feature>
<evidence type="ECO:0000256" key="2">
    <source>
        <dbReference type="ARBA" id="ARBA00004893"/>
    </source>
</evidence>
<dbReference type="EC" id="2.4.2.19" evidence="5"/>
<dbReference type="GO" id="GO:0005737">
    <property type="term" value="C:cytoplasm"/>
    <property type="evidence" value="ECO:0007669"/>
    <property type="project" value="TreeGrafter"/>
</dbReference>
<proteinExistence type="inferred from homology"/>
<dbReference type="PIRSF" id="PIRSF006250">
    <property type="entry name" value="NadC_ModD"/>
    <property type="match status" value="1"/>
</dbReference>
<dbReference type="GO" id="GO:0004514">
    <property type="term" value="F:nicotinate-nucleotide diphosphorylase (carboxylating) activity"/>
    <property type="evidence" value="ECO:0007669"/>
    <property type="project" value="UniProtKB-EC"/>
</dbReference>
<comment type="function">
    <text evidence="1">Involved in the catabolism of quinolinic acid (QA).</text>
</comment>
<keyword evidence="6" id="KW-0662">Pyridine nucleotide biosynthesis</keyword>
<dbReference type="Proteomes" id="UP000005730">
    <property type="component" value="Chromosome"/>
</dbReference>
<keyword evidence="8 12" id="KW-0808">Transferase</keyword>
<dbReference type="Gene3D" id="3.90.1170.20">
    <property type="entry name" value="Quinolinate phosphoribosyl transferase, N-terminal domain"/>
    <property type="match status" value="1"/>
</dbReference>
<organism evidence="15 16">
    <name type="scientific">Thermanaerovibrio velox DSM 12556</name>
    <dbReference type="NCBI Taxonomy" id="926567"/>
    <lineage>
        <taxon>Bacteria</taxon>
        <taxon>Thermotogati</taxon>
        <taxon>Synergistota</taxon>
        <taxon>Synergistia</taxon>
        <taxon>Synergistales</taxon>
        <taxon>Synergistaceae</taxon>
        <taxon>Thermanaerovibrio</taxon>
    </lineage>
</organism>
<keyword evidence="16" id="KW-1185">Reference proteome</keyword>
<dbReference type="GO" id="GO:0009435">
    <property type="term" value="P:NAD+ biosynthetic process"/>
    <property type="evidence" value="ECO:0007669"/>
    <property type="project" value="UniProtKB-UniPathway"/>
</dbReference>
<evidence type="ECO:0000256" key="6">
    <source>
        <dbReference type="ARBA" id="ARBA00022642"/>
    </source>
</evidence>
<evidence type="ECO:0000256" key="4">
    <source>
        <dbReference type="ARBA" id="ARBA00011218"/>
    </source>
</evidence>
<evidence type="ECO:0000256" key="12">
    <source>
        <dbReference type="PIRNR" id="PIRNR006250"/>
    </source>
</evidence>
<dbReference type="CDD" id="cd01572">
    <property type="entry name" value="QPRTase"/>
    <property type="match status" value="1"/>
</dbReference>
<evidence type="ECO:0000259" key="13">
    <source>
        <dbReference type="Pfam" id="PF01729"/>
    </source>
</evidence>
<dbReference type="InterPro" id="IPR022412">
    <property type="entry name" value="Quinolinate_PRibosylTrfase_N"/>
</dbReference>
<dbReference type="NCBIfam" id="TIGR00078">
    <property type="entry name" value="nadC"/>
    <property type="match status" value="1"/>
</dbReference>
<comment type="catalytic activity">
    <reaction evidence="10">
        <text>nicotinate beta-D-ribonucleotide + CO2 + diphosphate = quinolinate + 5-phospho-alpha-D-ribose 1-diphosphate + 2 H(+)</text>
        <dbReference type="Rhea" id="RHEA:12733"/>
        <dbReference type="ChEBI" id="CHEBI:15378"/>
        <dbReference type="ChEBI" id="CHEBI:16526"/>
        <dbReference type="ChEBI" id="CHEBI:29959"/>
        <dbReference type="ChEBI" id="CHEBI:33019"/>
        <dbReference type="ChEBI" id="CHEBI:57502"/>
        <dbReference type="ChEBI" id="CHEBI:58017"/>
        <dbReference type="EC" id="2.4.2.19"/>
    </reaction>
</comment>
<dbReference type="InterPro" id="IPR036068">
    <property type="entry name" value="Nicotinate_pribotase-like_C"/>
</dbReference>
<sequence length="298" mass="31836">MEATGLRGDWALRPHYNWFEVDRIIRQALMEDMPNGDVSTACVVTGPVTARARLTAKAQGVVAGLDVAARVFSTLDRDVKIRFLAQDGDTVTPGEDLMEITGDGGAMLSAERTALNLLQRMSGIATAVRGFVDALSGFPVRITDTRKTAPGLRTLDKAAVLIGGGRNHRFSLSDGVMLKDNHIALAGGIEKAVRMARERIPHTMTIEVETKTLQQVEEALNSGADIIMLDNMSPEEMAQAVKLAKGRAIIEASGNMTVQRALQAAMAGVDVISVGSLTHSATALDISMNITEIMQGNP</sequence>
<evidence type="ECO:0000256" key="3">
    <source>
        <dbReference type="ARBA" id="ARBA00009400"/>
    </source>
</evidence>
<evidence type="ECO:0000256" key="10">
    <source>
        <dbReference type="ARBA" id="ARBA00047445"/>
    </source>
</evidence>
<dbReference type="InterPro" id="IPR027277">
    <property type="entry name" value="NadC/ModD"/>
</dbReference>
<dbReference type="Pfam" id="PF02749">
    <property type="entry name" value="QRPTase_N"/>
    <property type="match status" value="1"/>
</dbReference>
<evidence type="ECO:0000256" key="9">
    <source>
        <dbReference type="ARBA" id="ARBA00033102"/>
    </source>
</evidence>
<dbReference type="PANTHER" id="PTHR32179:SF3">
    <property type="entry name" value="NICOTINATE-NUCLEOTIDE PYROPHOSPHORYLASE [CARBOXYLATING]"/>
    <property type="match status" value="1"/>
</dbReference>
<comment type="subunit">
    <text evidence="4">Hexamer formed by 3 homodimers.</text>
</comment>
<accession>H0UN10</accession>
<dbReference type="Pfam" id="PF01729">
    <property type="entry name" value="QRPTase_C"/>
    <property type="match status" value="1"/>
</dbReference>
<dbReference type="STRING" id="926567.TheveDRAFT_0101"/>
<dbReference type="GO" id="GO:0034213">
    <property type="term" value="P:quinolinate catabolic process"/>
    <property type="evidence" value="ECO:0007669"/>
    <property type="project" value="TreeGrafter"/>
</dbReference>
<dbReference type="SUPFAM" id="SSF54675">
    <property type="entry name" value="Nicotinate/Quinolinate PRTase N-terminal domain-like"/>
    <property type="match status" value="1"/>
</dbReference>
<dbReference type="Gene3D" id="3.20.20.70">
    <property type="entry name" value="Aldolase class I"/>
    <property type="match status" value="1"/>
</dbReference>
<name>H0UN10_9BACT</name>